<evidence type="ECO:0000313" key="3">
    <source>
        <dbReference type="Proteomes" id="UP000319004"/>
    </source>
</evidence>
<dbReference type="Proteomes" id="UP000319004">
    <property type="component" value="Chromosome"/>
</dbReference>
<keyword evidence="3" id="KW-1185">Reference proteome</keyword>
<gene>
    <name evidence="1" type="ORF">Enr13x_05020</name>
    <name evidence="2" type="ORF">Enr13x_69930</name>
</gene>
<reference evidence="1 3" key="1">
    <citation type="submission" date="2019-03" db="EMBL/GenBank/DDBJ databases">
        <title>Deep-cultivation of Planctomycetes and their phenomic and genomic characterization uncovers novel biology.</title>
        <authorList>
            <person name="Wiegand S."/>
            <person name="Jogler M."/>
            <person name="Boedeker C."/>
            <person name="Pinto D."/>
            <person name="Vollmers J."/>
            <person name="Rivas-Marin E."/>
            <person name="Kohn T."/>
            <person name="Peeters S.H."/>
            <person name="Heuer A."/>
            <person name="Rast P."/>
            <person name="Oberbeckmann S."/>
            <person name="Bunk B."/>
            <person name="Jeske O."/>
            <person name="Meyerdierks A."/>
            <person name="Storesund J.E."/>
            <person name="Kallscheuer N."/>
            <person name="Luecker S."/>
            <person name="Lage O.M."/>
            <person name="Pohl T."/>
            <person name="Merkel B.J."/>
            <person name="Hornburger P."/>
            <person name="Mueller R.-W."/>
            <person name="Bruemmer F."/>
            <person name="Labrenz M."/>
            <person name="Spormann A.M."/>
            <person name="Op den Camp H."/>
            <person name="Overmann J."/>
            <person name="Amann R."/>
            <person name="Jetten M.S.M."/>
            <person name="Mascher T."/>
            <person name="Medema M.H."/>
            <person name="Devos D.P."/>
            <person name="Kaster A.-K."/>
            <person name="Ovreas L."/>
            <person name="Rohde M."/>
            <person name="Galperin M.Y."/>
            <person name="Jogler C."/>
        </authorList>
    </citation>
    <scope>NUCLEOTIDE SEQUENCE [LARGE SCALE GENOMIC DNA]</scope>
    <source>
        <strain evidence="1 3">Enr13</strain>
    </source>
</reference>
<sequence>MPQFPNPQLAQQWRDRIERFAQSDLTVADFCDREGYSVASFYQWRRKLRSSVLVDPSAPSDRPASFVAVELQPVAMEAAQLNGLEIELPGGAVARLDQNATDEQQRRLIKNVVEALSEVAS</sequence>
<dbReference type="NCBIfam" id="NF047593">
    <property type="entry name" value="IS66_ISAeme5_TnpA"/>
    <property type="match status" value="1"/>
</dbReference>
<dbReference type="AlphaFoldDB" id="A0A518HIJ4"/>
<proteinExistence type="predicted"/>
<dbReference type="KEGG" id="snep:Enr13x_69930"/>
<evidence type="ECO:0008006" key="4">
    <source>
        <dbReference type="Google" id="ProtNLM"/>
    </source>
</evidence>
<dbReference type="OrthoDB" id="274570at2"/>
<name>A0A518HIJ4_9BACT</name>
<accession>A0A518HIJ4</accession>
<protein>
    <recommendedName>
        <fullName evidence="4">Transposase</fullName>
    </recommendedName>
</protein>
<dbReference type="RefSeq" id="WP_145384503.1">
    <property type="nucleotide sequence ID" value="NZ_CP037423.1"/>
</dbReference>
<dbReference type="EMBL" id="CP037423">
    <property type="protein sequence ID" value="QDV47084.1"/>
    <property type="molecule type" value="Genomic_DNA"/>
</dbReference>
<evidence type="ECO:0000313" key="1">
    <source>
        <dbReference type="EMBL" id="QDV40668.1"/>
    </source>
</evidence>
<dbReference type="KEGG" id="snep:Enr13x_05020"/>
<dbReference type="EMBL" id="CP037423">
    <property type="protein sequence ID" value="QDV40668.1"/>
    <property type="molecule type" value="Genomic_DNA"/>
</dbReference>
<evidence type="ECO:0000313" key="2">
    <source>
        <dbReference type="EMBL" id="QDV47084.1"/>
    </source>
</evidence>
<organism evidence="1 3">
    <name type="scientific">Stieleria neptunia</name>
    <dbReference type="NCBI Taxonomy" id="2527979"/>
    <lineage>
        <taxon>Bacteria</taxon>
        <taxon>Pseudomonadati</taxon>
        <taxon>Planctomycetota</taxon>
        <taxon>Planctomycetia</taxon>
        <taxon>Pirellulales</taxon>
        <taxon>Pirellulaceae</taxon>
        <taxon>Stieleria</taxon>
    </lineage>
</organism>